<feature type="region of interest" description="Disordered" evidence="1">
    <location>
        <begin position="25"/>
        <end position="50"/>
    </location>
</feature>
<feature type="signal peptide" evidence="2">
    <location>
        <begin position="1"/>
        <end position="18"/>
    </location>
</feature>
<feature type="chain" id="PRO_5025350737" description="Sp1 transcription factor" evidence="2">
    <location>
        <begin position="19"/>
        <end position="214"/>
    </location>
</feature>
<evidence type="ECO:0000313" key="4">
    <source>
        <dbReference type="Proteomes" id="UP000472263"/>
    </source>
</evidence>
<reference evidence="3" key="1">
    <citation type="submission" date="2019-06" db="EMBL/GenBank/DDBJ databases">
        <authorList>
            <consortium name="Wellcome Sanger Institute Data Sharing"/>
        </authorList>
    </citation>
    <scope>NUCLEOTIDE SEQUENCE [LARGE SCALE GENOMIC DNA]</scope>
</reference>
<evidence type="ECO:0000313" key="3">
    <source>
        <dbReference type="Ensembl" id="ENSMMDP00005000390.1"/>
    </source>
</evidence>
<evidence type="ECO:0008006" key="5">
    <source>
        <dbReference type="Google" id="ProtNLM"/>
    </source>
</evidence>
<keyword evidence="4" id="KW-1185">Reference proteome</keyword>
<dbReference type="InParanoid" id="A0A667W8A3"/>
<organism evidence="3 4">
    <name type="scientific">Myripristis murdjan</name>
    <name type="common">pinecone soldierfish</name>
    <dbReference type="NCBI Taxonomy" id="586833"/>
    <lineage>
        <taxon>Eukaryota</taxon>
        <taxon>Metazoa</taxon>
        <taxon>Chordata</taxon>
        <taxon>Craniata</taxon>
        <taxon>Vertebrata</taxon>
        <taxon>Euteleostomi</taxon>
        <taxon>Actinopterygii</taxon>
        <taxon>Neopterygii</taxon>
        <taxon>Teleostei</taxon>
        <taxon>Neoteleostei</taxon>
        <taxon>Acanthomorphata</taxon>
        <taxon>Holocentriformes</taxon>
        <taxon>Holocentridae</taxon>
        <taxon>Myripristis</taxon>
    </lineage>
</organism>
<evidence type="ECO:0000256" key="2">
    <source>
        <dbReference type="SAM" id="SignalP"/>
    </source>
</evidence>
<protein>
    <recommendedName>
        <fullName evidence="5">Sp1 transcription factor</fullName>
    </recommendedName>
</protein>
<dbReference type="Proteomes" id="UP000472263">
    <property type="component" value="Chromosome 1"/>
</dbReference>
<keyword evidence="2" id="KW-0732">Signal</keyword>
<name>A0A667W8A3_9TELE</name>
<reference evidence="3" key="3">
    <citation type="submission" date="2025-09" db="UniProtKB">
        <authorList>
            <consortium name="Ensembl"/>
        </authorList>
    </citation>
    <scope>IDENTIFICATION</scope>
</reference>
<dbReference type="GeneTree" id="ENSGT00940000182397"/>
<sequence>MLCILWVIFQTLAFVVEGGVTSASGEAAGNGGVNNNGGTTGNNANPGAQTGVPLNGDAFVAQVVPVGGSFFIQPVGNPIGQAPVQQLIPTAPLQQGGAFFLGQTRGVNGISQPQGQVTQSTHGGPVTFFAVLPQGNAIGSPQSPILIPGQLRLIPVNGQINQQQPAAVGNASVTGLIPPSARGCKSPSYTSINTSWGKTQNNNLLLGCSSKLEL</sequence>
<proteinExistence type="predicted"/>
<feature type="compositionally biased region" description="Low complexity" evidence="1">
    <location>
        <begin position="41"/>
        <end position="50"/>
    </location>
</feature>
<feature type="compositionally biased region" description="Gly residues" evidence="1">
    <location>
        <begin position="28"/>
        <end position="40"/>
    </location>
</feature>
<accession>A0A667W8A3</accession>
<evidence type="ECO:0000256" key="1">
    <source>
        <dbReference type="SAM" id="MobiDB-lite"/>
    </source>
</evidence>
<reference evidence="3" key="2">
    <citation type="submission" date="2025-08" db="UniProtKB">
        <authorList>
            <consortium name="Ensembl"/>
        </authorList>
    </citation>
    <scope>IDENTIFICATION</scope>
</reference>
<dbReference type="AlphaFoldDB" id="A0A667W8A3"/>
<dbReference type="Ensembl" id="ENSMMDT00005000400.1">
    <property type="protein sequence ID" value="ENSMMDP00005000390.1"/>
    <property type="gene ID" value="ENSMMDG00005000265.1"/>
</dbReference>